<dbReference type="GO" id="GO:0012505">
    <property type="term" value="C:endomembrane system"/>
    <property type="evidence" value="ECO:0007669"/>
    <property type="project" value="UniProtKB-SubCell"/>
</dbReference>
<dbReference type="Gene3D" id="1.20.1110.10">
    <property type="entry name" value="Calcium-transporting ATPase, transmembrane domain"/>
    <property type="match status" value="1"/>
</dbReference>
<evidence type="ECO:0000256" key="11">
    <source>
        <dbReference type="ARBA" id="ARBA00022842"/>
    </source>
</evidence>
<dbReference type="PROSITE" id="PS00154">
    <property type="entry name" value="ATPASE_E1_E2"/>
    <property type="match status" value="1"/>
</dbReference>
<dbReference type="SUPFAM" id="SSF81653">
    <property type="entry name" value="Calcium ATPase, transduction domain A"/>
    <property type="match status" value="1"/>
</dbReference>
<keyword evidence="11" id="KW-0460">Magnesium</keyword>
<feature type="transmembrane region" description="Helical" evidence="18">
    <location>
        <begin position="830"/>
        <end position="850"/>
    </location>
</feature>
<evidence type="ECO:0000256" key="8">
    <source>
        <dbReference type="ARBA" id="ARBA00022741"/>
    </source>
</evidence>
<dbReference type="Pfam" id="PF00122">
    <property type="entry name" value="E1-E2_ATPase"/>
    <property type="match status" value="1"/>
</dbReference>
<dbReference type="FunFam" id="2.70.150.10:FF:000160">
    <property type="entry name" value="Sarcoplasmic/endoplasmic reticulum calcium ATPase 1"/>
    <property type="match status" value="1"/>
</dbReference>
<dbReference type="FunFam" id="3.40.50.1000:FF:000001">
    <property type="entry name" value="Phospholipid-transporting ATPase IC"/>
    <property type="match status" value="1"/>
</dbReference>
<dbReference type="SFLD" id="SFLDG00002">
    <property type="entry name" value="C1.7:_P-type_atpase_like"/>
    <property type="match status" value="1"/>
</dbReference>
<keyword evidence="15" id="KW-0406">Ion transport</keyword>
<gene>
    <name evidence="20" type="ORF">HF329_16990</name>
</gene>
<evidence type="ECO:0000256" key="14">
    <source>
        <dbReference type="ARBA" id="ARBA00023008"/>
    </source>
</evidence>
<keyword evidence="8" id="KW-0547">Nucleotide-binding</keyword>
<dbReference type="SFLD" id="SFLDS00003">
    <property type="entry name" value="Haloacid_Dehalogenase"/>
    <property type="match status" value="1"/>
</dbReference>
<dbReference type="Gene3D" id="3.40.1110.10">
    <property type="entry name" value="Calcium-transporting ATPase, cytoplasmic domain N"/>
    <property type="match status" value="1"/>
</dbReference>
<dbReference type="InterPro" id="IPR004014">
    <property type="entry name" value="ATPase_P-typ_cation-transptr_N"/>
</dbReference>
<evidence type="ECO:0000256" key="9">
    <source>
        <dbReference type="ARBA" id="ARBA00022796"/>
    </source>
</evidence>
<dbReference type="NCBIfam" id="TIGR01494">
    <property type="entry name" value="ATPase_P-type"/>
    <property type="match status" value="2"/>
</dbReference>
<evidence type="ECO:0000256" key="17">
    <source>
        <dbReference type="ARBA" id="ARBA00049289"/>
    </source>
</evidence>
<dbReference type="GO" id="GO:0006883">
    <property type="term" value="P:intracellular sodium ion homeostasis"/>
    <property type="evidence" value="ECO:0007669"/>
    <property type="project" value="TreeGrafter"/>
</dbReference>
<dbReference type="GO" id="GO:0030007">
    <property type="term" value="P:intracellular potassium ion homeostasis"/>
    <property type="evidence" value="ECO:0007669"/>
    <property type="project" value="TreeGrafter"/>
</dbReference>
<evidence type="ECO:0000256" key="2">
    <source>
        <dbReference type="ARBA" id="ARBA00005675"/>
    </source>
</evidence>
<dbReference type="Pfam" id="PF13246">
    <property type="entry name" value="Cation_ATPase"/>
    <property type="match status" value="1"/>
</dbReference>
<evidence type="ECO:0000256" key="16">
    <source>
        <dbReference type="ARBA" id="ARBA00023136"/>
    </source>
</evidence>
<evidence type="ECO:0000256" key="3">
    <source>
        <dbReference type="ARBA" id="ARBA00012517"/>
    </source>
</evidence>
<dbReference type="InterPro" id="IPR008250">
    <property type="entry name" value="ATPase_P-typ_transduc_dom_A_sf"/>
</dbReference>
<proteinExistence type="inferred from homology"/>
<dbReference type="InterPro" id="IPR006068">
    <property type="entry name" value="ATPase_P-typ_cation-transptr_C"/>
</dbReference>
<comment type="similarity">
    <text evidence="2">Belongs to the cation transport ATPase (P-type) (TC 3.A.3) family. Type IIA subfamily.</text>
</comment>
<feature type="transmembrane region" description="Helical" evidence="18">
    <location>
        <begin position="757"/>
        <end position="777"/>
    </location>
</feature>
<dbReference type="InterPro" id="IPR044492">
    <property type="entry name" value="P_typ_ATPase_HD_dom"/>
</dbReference>
<evidence type="ECO:0000256" key="7">
    <source>
        <dbReference type="ARBA" id="ARBA00022723"/>
    </source>
</evidence>
<dbReference type="SFLD" id="SFLDF00027">
    <property type="entry name" value="p-type_atpase"/>
    <property type="match status" value="1"/>
</dbReference>
<evidence type="ECO:0000256" key="5">
    <source>
        <dbReference type="ARBA" id="ARBA00022553"/>
    </source>
</evidence>
<keyword evidence="9" id="KW-0187">Copper transport</keyword>
<keyword evidence="13 18" id="KW-1133">Transmembrane helix</keyword>
<dbReference type="InterPro" id="IPR050510">
    <property type="entry name" value="Cation_transp_ATPase_P-type"/>
</dbReference>
<sequence length="889" mass="97239">MVTIDDIKNPWTSTAAALLDQLQSNAGSGLSSAEAASRLTAFGHNTIHTGQSVSPLTIFVRQFVSPFALLLALAAAFSFFFEEWLDGIAILLVLALNTTVGFVMEFQAARAIRALKKMTAIHARVLRNGSIISIPAEQVVPGDILFVEGGDMVGADLRLISCFQLQCDESSLTGESLPVEKDTEVLPLLTIVPDRTNMLFKGSFVTRGNGYGLAVQTGMSTELGKIAGMIRQVQPEASPLEKKLQAFSKKLVLITLILMAFIFLAGWLQGKPLFSILQTSIALSVAAIPEGLPVVATMALALGMMRMARQHILAKRLSLVETLGSTNVICTDKTGTLTENQMEVACVQLPGMEAPTGIQHHSLLFPHPAYLQLQQIAVLCNTASLDTGDANSPGTPTGDPLEISLLKMASANTDIRSLRHQYPKTDEIPFSSDLRVMATLHKKENGYYVAVKGAMETLINRCDTVLEDGTPEKLTPDRKNHWLKTAEKMAASGLRTLAFAFKESHDSSADLLSGLTLAGIAGFLDPVRPEVVSAISECRSAGIRVVMVTGDHPATAREVARQVGLPDSEQDIIHGDAMKPYADLTIAEKEKWLHATVFARVTPEQKLDLVRLYQEQKMIVGMTGDGVNDAPALTKADIGIAMGRRGTQVAQEVADMILTDDAFSSIVSAIRQGRTIFTNIRRFVVYLLSGNLSELVIIATASLLNLPFQLFPLQILYINLITDVLPALALGMTKASPFIMQRKPYASQTPIIDRKRWIAIFTYASIMTLTTISAVYINYYLLSSGTPPSTGHANNMLFYTLAFAQVTHVLNMSFGVHTGFFKSSVFTNKYVWYAIICCMALTLVSWWVPIFRRALNISFMDWKDWIVAVIAALCSLMLIQWAKRMRWIL</sequence>
<feature type="domain" description="Cation-transporting P-type ATPase N-terminal" evidence="19">
    <location>
        <begin position="9"/>
        <end position="83"/>
    </location>
</feature>
<keyword evidence="7" id="KW-0479">Metal-binding</keyword>
<dbReference type="GO" id="GO:0005391">
    <property type="term" value="F:P-type sodium:potassium-exchanging transporter activity"/>
    <property type="evidence" value="ECO:0007669"/>
    <property type="project" value="TreeGrafter"/>
</dbReference>
<name>A0AAE6ZHQ1_9BACT</name>
<dbReference type="GO" id="GO:1990573">
    <property type="term" value="P:potassium ion import across plasma membrane"/>
    <property type="evidence" value="ECO:0007669"/>
    <property type="project" value="TreeGrafter"/>
</dbReference>
<dbReference type="InterPro" id="IPR001757">
    <property type="entry name" value="P_typ_ATPase"/>
</dbReference>
<dbReference type="AlphaFoldDB" id="A0AAE6ZHQ1"/>
<feature type="transmembrane region" description="Helical" evidence="18">
    <location>
        <begin position="281"/>
        <end position="302"/>
    </location>
</feature>
<reference evidence="21" key="1">
    <citation type="submission" date="2020-04" db="EMBL/GenBank/DDBJ databases">
        <authorList>
            <person name="Kittiwongwattana C."/>
        </authorList>
    </citation>
    <scope>NUCLEOTIDE SEQUENCE [LARGE SCALE GENOMIC DNA]</scope>
    <source>
        <strain evidence="21">1310</strain>
    </source>
</reference>
<keyword evidence="4" id="KW-0813">Transport</keyword>
<dbReference type="SUPFAM" id="SSF81660">
    <property type="entry name" value="Metal cation-transporting ATPase, ATP-binding domain N"/>
    <property type="match status" value="1"/>
</dbReference>
<dbReference type="RefSeq" id="WP_168805584.1">
    <property type="nucleotide sequence ID" value="NZ_CP051205.1"/>
</dbReference>
<dbReference type="Pfam" id="PF00689">
    <property type="entry name" value="Cation_ATPase_C"/>
    <property type="match status" value="1"/>
</dbReference>
<dbReference type="GO" id="GO:0036376">
    <property type="term" value="P:sodium ion export across plasma membrane"/>
    <property type="evidence" value="ECO:0007669"/>
    <property type="project" value="TreeGrafter"/>
</dbReference>
<dbReference type="GO" id="GO:0046872">
    <property type="term" value="F:metal ion binding"/>
    <property type="evidence" value="ECO:0007669"/>
    <property type="project" value="UniProtKB-KW"/>
</dbReference>
<dbReference type="PANTHER" id="PTHR43294">
    <property type="entry name" value="SODIUM/POTASSIUM-TRANSPORTING ATPASE SUBUNIT ALPHA"/>
    <property type="match status" value="1"/>
</dbReference>
<evidence type="ECO:0000256" key="15">
    <source>
        <dbReference type="ARBA" id="ARBA00023065"/>
    </source>
</evidence>
<feature type="transmembrane region" description="Helical" evidence="18">
    <location>
        <begin position="716"/>
        <end position="736"/>
    </location>
</feature>
<comment type="subcellular location">
    <subcellularLocation>
        <location evidence="1">Endomembrane system</location>
        <topology evidence="1">Multi-pass membrane protein</topology>
    </subcellularLocation>
</comment>
<dbReference type="InterPro" id="IPR059000">
    <property type="entry name" value="ATPase_P-type_domA"/>
</dbReference>
<keyword evidence="16 18" id="KW-0472">Membrane</keyword>
<protein>
    <recommendedName>
        <fullName evidence="3">P-type Cu(+) transporter</fullName>
        <ecNumber evidence="3">7.2.2.8</ecNumber>
    </recommendedName>
</protein>
<dbReference type="GO" id="GO:0016887">
    <property type="term" value="F:ATP hydrolysis activity"/>
    <property type="evidence" value="ECO:0007669"/>
    <property type="project" value="InterPro"/>
</dbReference>
<dbReference type="FunFam" id="3.40.50.1000:FF:000144">
    <property type="entry name" value="copper-transporting ATPase 1 isoform X2"/>
    <property type="match status" value="1"/>
</dbReference>
<dbReference type="Pfam" id="PF00690">
    <property type="entry name" value="Cation_ATPase_N"/>
    <property type="match status" value="1"/>
</dbReference>
<dbReference type="GO" id="GO:0140581">
    <property type="term" value="F:P-type monovalent copper transporter activity"/>
    <property type="evidence" value="ECO:0007669"/>
    <property type="project" value="UniProtKB-EC"/>
</dbReference>
<evidence type="ECO:0000256" key="10">
    <source>
        <dbReference type="ARBA" id="ARBA00022840"/>
    </source>
</evidence>
<dbReference type="InterPro" id="IPR023299">
    <property type="entry name" value="ATPase_P-typ_cyto_dom_N"/>
</dbReference>
<feature type="transmembrane region" description="Helical" evidence="18">
    <location>
        <begin position="63"/>
        <end position="81"/>
    </location>
</feature>
<evidence type="ECO:0000256" key="4">
    <source>
        <dbReference type="ARBA" id="ARBA00022448"/>
    </source>
</evidence>
<dbReference type="GO" id="GO:1902600">
    <property type="term" value="P:proton transmembrane transport"/>
    <property type="evidence" value="ECO:0007669"/>
    <property type="project" value="TreeGrafter"/>
</dbReference>
<comment type="catalytic activity">
    <reaction evidence="17">
        <text>Cu(+)(in) + ATP + H2O = Cu(+)(out) + ADP + phosphate + H(+)</text>
        <dbReference type="Rhea" id="RHEA:25792"/>
        <dbReference type="ChEBI" id="CHEBI:15377"/>
        <dbReference type="ChEBI" id="CHEBI:15378"/>
        <dbReference type="ChEBI" id="CHEBI:30616"/>
        <dbReference type="ChEBI" id="CHEBI:43474"/>
        <dbReference type="ChEBI" id="CHEBI:49552"/>
        <dbReference type="ChEBI" id="CHEBI:456216"/>
        <dbReference type="EC" id="7.2.2.8"/>
    </reaction>
</comment>
<dbReference type="Gene3D" id="3.40.50.1000">
    <property type="entry name" value="HAD superfamily/HAD-like"/>
    <property type="match status" value="1"/>
</dbReference>
<evidence type="ECO:0000256" key="1">
    <source>
        <dbReference type="ARBA" id="ARBA00004127"/>
    </source>
</evidence>
<evidence type="ECO:0000256" key="18">
    <source>
        <dbReference type="SAM" id="Phobius"/>
    </source>
</evidence>
<dbReference type="PRINTS" id="PR00120">
    <property type="entry name" value="HATPASE"/>
</dbReference>
<feature type="transmembrane region" description="Helical" evidence="18">
    <location>
        <begin position="683"/>
        <end position="704"/>
    </location>
</feature>
<feature type="transmembrane region" description="Helical" evidence="18">
    <location>
        <begin position="797"/>
        <end position="818"/>
    </location>
</feature>
<dbReference type="PANTHER" id="PTHR43294:SF20">
    <property type="entry name" value="P-TYPE ATPASE"/>
    <property type="match status" value="1"/>
</dbReference>
<dbReference type="GO" id="GO:0005524">
    <property type="term" value="F:ATP binding"/>
    <property type="evidence" value="ECO:0007669"/>
    <property type="project" value="UniProtKB-KW"/>
</dbReference>
<keyword evidence="5" id="KW-0597">Phosphoprotein</keyword>
<dbReference type="InterPro" id="IPR023214">
    <property type="entry name" value="HAD_sf"/>
</dbReference>
<dbReference type="Gene3D" id="2.70.150.10">
    <property type="entry name" value="Calcium-transporting ATPase, cytoplasmic transduction domain A"/>
    <property type="match status" value="1"/>
</dbReference>
<dbReference type="SUPFAM" id="SSF56784">
    <property type="entry name" value="HAD-like"/>
    <property type="match status" value="1"/>
</dbReference>
<dbReference type="PRINTS" id="PR00119">
    <property type="entry name" value="CATATPASE"/>
</dbReference>
<dbReference type="SMART" id="SM00831">
    <property type="entry name" value="Cation_ATPase_N"/>
    <property type="match status" value="1"/>
</dbReference>
<organism evidence="20 21">
    <name type="scientific">Chitinophaga oryzae</name>
    <dbReference type="NCBI Taxonomy" id="2725414"/>
    <lineage>
        <taxon>Bacteria</taxon>
        <taxon>Pseudomonadati</taxon>
        <taxon>Bacteroidota</taxon>
        <taxon>Chitinophagia</taxon>
        <taxon>Chitinophagales</taxon>
        <taxon>Chitinophagaceae</taxon>
        <taxon>Chitinophaga</taxon>
    </lineage>
</organism>
<dbReference type="InterPro" id="IPR018303">
    <property type="entry name" value="ATPase_P-typ_P_site"/>
</dbReference>
<keyword evidence="12" id="KW-1278">Translocase</keyword>
<keyword evidence="10" id="KW-0067">ATP-binding</keyword>
<evidence type="ECO:0000256" key="12">
    <source>
        <dbReference type="ARBA" id="ARBA00022967"/>
    </source>
</evidence>
<dbReference type="KEGG" id="coy:HF329_16990"/>
<evidence type="ECO:0000256" key="6">
    <source>
        <dbReference type="ARBA" id="ARBA00022692"/>
    </source>
</evidence>
<evidence type="ECO:0000313" key="20">
    <source>
        <dbReference type="EMBL" id="QJB32923.1"/>
    </source>
</evidence>
<evidence type="ECO:0000259" key="19">
    <source>
        <dbReference type="SMART" id="SM00831"/>
    </source>
</evidence>
<dbReference type="Proteomes" id="UP000502421">
    <property type="component" value="Chromosome"/>
</dbReference>
<evidence type="ECO:0000256" key="13">
    <source>
        <dbReference type="ARBA" id="ARBA00022989"/>
    </source>
</evidence>
<evidence type="ECO:0000313" key="21">
    <source>
        <dbReference type="Proteomes" id="UP000502421"/>
    </source>
</evidence>
<feature type="transmembrane region" description="Helical" evidence="18">
    <location>
        <begin position="87"/>
        <end position="108"/>
    </location>
</feature>
<dbReference type="EMBL" id="CP051205">
    <property type="protein sequence ID" value="QJB32923.1"/>
    <property type="molecule type" value="Genomic_DNA"/>
</dbReference>
<dbReference type="SUPFAM" id="SSF81665">
    <property type="entry name" value="Calcium ATPase, transmembrane domain M"/>
    <property type="match status" value="1"/>
</dbReference>
<dbReference type="InterPro" id="IPR036412">
    <property type="entry name" value="HAD-like_sf"/>
</dbReference>
<feature type="transmembrane region" description="Helical" evidence="18">
    <location>
        <begin position="862"/>
        <end position="882"/>
    </location>
</feature>
<dbReference type="InterPro" id="IPR023298">
    <property type="entry name" value="ATPase_P-typ_TM_dom_sf"/>
</dbReference>
<accession>A0AAE6ZHQ1</accession>
<dbReference type="EC" id="7.2.2.8" evidence="3"/>
<keyword evidence="14" id="KW-0186">Copper</keyword>
<keyword evidence="6 18" id="KW-0812">Transmembrane</keyword>
<feature type="transmembrane region" description="Helical" evidence="18">
    <location>
        <begin position="251"/>
        <end position="269"/>
    </location>
</feature>
<dbReference type="GO" id="GO:0005886">
    <property type="term" value="C:plasma membrane"/>
    <property type="evidence" value="ECO:0007669"/>
    <property type="project" value="TreeGrafter"/>
</dbReference>